<feature type="transmembrane region" description="Helical" evidence="1">
    <location>
        <begin position="176"/>
        <end position="197"/>
    </location>
</feature>
<dbReference type="OrthoDB" id="2323492at2"/>
<dbReference type="EMBL" id="JQCL01000057">
    <property type="protein sequence ID" value="KRO10927.1"/>
    <property type="molecule type" value="Genomic_DNA"/>
</dbReference>
<gene>
    <name evidence="2" type="ORF">IV64_GL002620</name>
</gene>
<accession>A0A0R2MAW3</accession>
<dbReference type="AlphaFoldDB" id="A0A0R2MAW3"/>
<reference evidence="2 3" key="1">
    <citation type="journal article" date="2015" name="Genome Announc.">
        <title>Expanding the biotechnology potential of lactobacilli through comparative genomics of 213 strains and associated genera.</title>
        <authorList>
            <person name="Sun Z."/>
            <person name="Harris H.M."/>
            <person name="McCann A."/>
            <person name="Guo C."/>
            <person name="Argimon S."/>
            <person name="Zhang W."/>
            <person name="Yang X."/>
            <person name="Jeffery I.B."/>
            <person name="Cooney J.C."/>
            <person name="Kagawa T.F."/>
            <person name="Liu W."/>
            <person name="Song Y."/>
            <person name="Salvetti E."/>
            <person name="Wrobel A."/>
            <person name="Rasinkangas P."/>
            <person name="Parkhill J."/>
            <person name="Rea M.C."/>
            <person name="O'Sullivan O."/>
            <person name="Ritari J."/>
            <person name="Douillard F.P."/>
            <person name="Paul Ross R."/>
            <person name="Yang R."/>
            <person name="Briner A.E."/>
            <person name="Felis G.E."/>
            <person name="de Vos W.M."/>
            <person name="Barrangou R."/>
            <person name="Klaenhammer T.R."/>
            <person name="Caufield P.W."/>
            <person name="Cui Y."/>
            <person name="Zhang H."/>
            <person name="O'Toole P.W."/>
        </authorList>
    </citation>
    <scope>NUCLEOTIDE SEQUENCE [LARGE SCALE GENOMIC DNA]</scope>
    <source>
        <strain evidence="2 3">LMG 26013</strain>
    </source>
</reference>
<evidence type="ECO:0000313" key="2">
    <source>
        <dbReference type="EMBL" id="KRO10927.1"/>
    </source>
</evidence>
<dbReference type="PATRIC" id="fig|942150.3.peg.2731"/>
<dbReference type="Proteomes" id="UP000051783">
    <property type="component" value="Unassembled WGS sequence"/>
</dbReference>
<sequence length="242" mass="27339">MRTLRQVQGYHYWQLIKVRFRLIMPVLISLMLTVGYQVTDSNYPHAIAQFFAAPTAVELAHGEITFPVFWLGYFCFPLIIVNNSFQQLWQAHAVQLRGFQFSKLSFGRLNLQLLGLTALAIDGLTIVTLWLTQSWWSKVAFSVGPIKGASAWALWAAILFLELLLLLMVQQLCNIVSPAIGLIIPVVLLVLTIYWPNPQNPLGLAIYSRLPALQPASVLWLLGCLVLLIGGYLISYRYLENH</sequence>
<organism evidence="2 3">
    <name type="scientific">Lactiplantibacillus xiangfangensis</name>
    <dbReference type="NCBI Taxonomy" id="942150"/>
    <lineage>
        <taxon>Bacteria</taxon>
        <taxon>Bacillati</taxon>
        <taxon>Bacillota</taxon>
        <taxon>Bacilli</taxon>
        <taxon>Lactobacillales</taxon>
        <taxon>Lactobacillaceae</taxon>
        <taxon>Lactiplantibacillus</taxon>
    </lineage>
</organism>
<feature type="transmembrane region" description="Helical" evidence="1">
    <location>
        <begin position="20"/>
        <end position="39"/>
    </location>
</feature>
<name>A0A0R2MAW3_9LACO</name>
<feature type="transmembrane region" description="Helical" evidence="1">
    <location>
        <begin position="152"/>
        <end position="169"/>
    </location>
</feature>
<keyword evidence="1" id="KW-0812">Transmembrane</keyword>
<evidence type="ECO:0000313" key="3">
    <source>
        <dbReference type="Proteomes" id="UP000051783"/>
    </source>
</evidence>
<keyword evidence="1" id="KW-1133">Transmembrane helix</keyword>
<feature type="transmembrane region" description="Helical" evidence="1">
    <location>
        <begin position="59"/>
        <end position="81"/>
    </location>
</feature>
<feature type="transmembrane region" description="Helical" evidence="1">
    <location>
        <begin position="217"/>
        <end position="239"/>
    </location>
</feature>
<protein>
    <submittedName>
        <fullName evidence="2">Uncharacterized protein</fullName>
    </submittedName>
</protein>
<dbReference type="STRING" id="942150.IV64_GL002620"/>
<keyword evidence="1" id="KW-0472">Membrane</keyword>
<feature type="transmembrane region" description="Helical" evidence="1">
    <location>
        <begin position="113"/>
        <end position="132"/>
    </location>
</feature>
<comment type="caution">
    <text evidence="2">The sequence shown here is derived from an EMBL/GenBank/DDBJ whole genome shotgun (WGS) entry which is preliminary data.</text>
</comment>
<keyword evidence="3" id="KW-1185">Reference proteome</keyword>
<proteinExistence type="predicted"/>
<dbReference type="RefSeq" id="WP_057706357.1">
    <property type="nucleotide sequence ID" value="NZ_JQCL01000057.1"/>
</dbReference>
<evidence type="ECO:0000256" key="1">
    <source>
        <dbReference type="SAM" id="Phobius"/>
    </source>
</evidence>